<evidence type="ECO:0000313" key="2">
    <source>
        <dbReference type="Proteomes" id="UP001165561"/>
    </source>
</evidence>
<gene>
    <name evidence="1" type="ORF">PU560_10685</name>
</gene>
<organism evidence="1 2">
    <name type="scientific">Georgenia halotolerans</name>
    <dbReference type="NCBI Taxonomy" id="3028317"/>
    <lineage>
        <taxon>Bacteria</taxon>
        <taxon>Bacillati</taxon>
        <taxon>Actinomycetota</taxon>
        <taxon>Actinomycetes</taxon>
        <taxon>Micrococcales</taxon>
        <taxon>Bogoriellaceae</taxon>
        <taxon>Georgenia</taxon>
    </lineage>
</organism>
<comment type="caution">
    <text evidence="1">The sequence shown here is derived from an EMBL/GenBank/DDBJ whole genome shotgun (WGS) entry which is preliminary data.</text>
</comment>
<accession>A0ABT5TXY4</accession>
<name>A0ABT5TXY4_9MICO</name>
<dbReference type="EMBL" id="JARACI010001007">
    <property type="protein sequence ID" value="MDD9206928.1"/>
    <property type="molecule type" value="Genomic_DNA"/>
</dbReference>
<reference evidence="1" key="1">
    <citation type="submission" date="2023-02" db="EMBL/GenBank/DDBJ databases">
        <title>Georgenia sp.10Sc9-8, isolated from a soil sample collected from the Taklamakan desert.</title>
        <authorList>
            <person name="Liu S."/>
        </authorList>
    </citation>
    <scope>NUCLEOTIDE SEQUENCE</scope>
    <source>
        <strain evidence="1">10Sc9-8</strain>
    </source>
</reference>
<keyword evidence="2" id="KW-1185">Reference proteome</keyword>
<protein>
    <submittedName>
        <fullName evidence="1">DUF429 domain-containing protein</fullName>
    </submittedName>
</protein>
<proteinExistence type="predicted"/>
<sequence length="230" mass="24392">MGEPRVLGVDACKAGWVGIAVSDGPPQAYVAASIASLIDQARRLGPLDAVAVDIPIGLPDTGRRTADVSARAAIGGLGSSVFMTPVRPALEAPDHPTAVLVNRRLAGEGISVQAYGLRRRVFEVEQYVRDEPQLVIEVHPEVCFAHMQGRPMTSRKSTWAGVVNRHRLLSENGIDLAGELGLAGVNVGVDDVLDAGAAAWTARRYAAGRAMSLPDPPEIFSDGWRTAIWA</sequence>
<dbReference type="InterPro" id="IPR007362">
    <property type="entry name" value="DUF429"/>
</dbReference>
<evidence type="ECO:0000313" key="1">
    <source>
        <dbReference type="EMBL" id="MDD9206928.1"/>
    </source>
</evidence>
<dbReference type="Pfam" id="PF04250">
    <property type="entry name" value="DUF429"/>
    <property type="match status" value="1"/>
</dbReference>
<dbReference type="Proteomes" id="UP001165561">
    <property type="component" value="Unassembled WGS sequence"/>
</dbReference>